<evidence type="ECO:0000313" key="2">
    <source>
        <dbReference type="Proteomes" id="UP000014139"/>
    </source>
</evidence>
<reference evidence="1 2" key="1">
    <citation type="submission" date="2013-02" db="EMBL/GenBank/DDBJ databases">
        <title>Draft genome sequence of Amycolatopsis vancoresmycina strain DSM 44592T.</title>
        <authorList>
            <person name="Kumar S."/>
            <person name="Kaur N."/>
            <person name="Kaur C."/>
            <person name="Raghava G.P.S."/>
            <person name="Mayilraj S."/>
        </authorList>
    </citation>
    <scope>NUCLEOTIDE SEQUENCE [LARGE SCALE GENOMIC DNA]</scope>
    <source>
        <strain evidence="1 2">DSM 44592</strain>
    </source>
</reference>
<keyword evidence="2" id="KW-1185">Reference proteome</keyword>
<protein>
    <submittedName>
        <fullName evidence="1">Uncharacterized protein</fullName>
    </submittedName>
</protein>
<comment type="caution">
    <text evidence="1">The sequence shown here is derived from an EMBL/GenBank/DDBJ whole genome shotgun (WGS) entry which is preliminary data.</text>
</comment>
<proteinExistence type="predicted"/>
<name>R1IAW2_9PSEU</name>
<dbReference type="EMBL" id="AOUO01000213">
    <property type="protein sequence ID" value="EOD67519.1"/>
    <property type="molecule type" value="Genomic_DNA"/>
</dbReference>
<dbReference type="AlphaFoldDB" id="R1IAW2"/>
<dbReference type="PATRIC" id="fig|1292037.4.peg.3117"/>
<evidence type="ECO:0000313" key="1">
    <source>
        <dbReference type="EMBL" id="EOD67519.1"/>
    </source>
</evidence>
<dbReference type="RefSeq" id="WP_003081924.1">
    <property type="nucleotide sequence ID" value="NZ_AOUO01000213.1"/>
</dbReference>
<dbReference type="eggNOG" id="ENOG5034CF0">
    <property type="taxonomic scope" value="Bacteria"/>
</dbReference>
<organism evidence="1 2">
    <name type="scientific">Amycolatopsis vancoresmycina DSM 44592</name>
    <dbReference type="NCBI Taxonomy" id="1292037"/>
    <lineage>
        <taxon>Bacteria</taxon>
        <taxon>Bacillati</taxon>
        <taxon>Actinomycetota</taxon>
        <taxon>Actinomycetes</taxon>
        <taxon>Pseudonocardiales</taxon>
        <taxon>Pseudonocardiaceae</taxon>
        <taxon>Amycolatopsis</taxon>
    </lineage>
</organism>
<sequence>MPPLTQFHDIDDPSQLPPLCGEPEFSTLVTELALAEAPRLFAVVQEYGVRVDARIAGWGLAFEDRADVISVGGRLRMSLTAPEHALRGFRAGPHVHPRLVWLPREA</sequence>
<dbReference type="Proteomes" id="UP000014139">
    <property type="component" value="Unassembled WGS sequence"/>
</dbReference>
<gene>
    <name evidence="1" type="ORF">H480_16306</name>
</gene>
<accession>R1IAW2</accession>